<protein>
    <submittedName>
        <fullName evidence="4">Uncharacterized protein</fullName>
    </submittedName>
</protein>
<evidence type="ECO:0000259" key="2">
    <source>
        <dbReference type="Pfam" id="PF06259"/>
    </source>
</evidence>
<name>A0A375YVG2_MYCSH</name>
<dbReference type="Gene3D" id="3.40.50.1820">
    <property type="entry name" value="alpha/beta hydrolase"/>
    <property type="match status" value="1"/>
</dbReference>
<organism evidence="4 5">
    <name type="scientific">Mycobacterium shimoidei</name>
    <dbReference type="NCBI Taxonomy" id="29313"/>
    <lineage>
        <taxon>Bacteria</taxon>
        <taxon>Bacillati</taxon>
        <taxon>Actinomycetota</taxon>
        <taxon>Actinomycetes</taxon>
        <taxon>Mycobacteriales</taxon>
        <taxon>Mycobacteriaceae</taxon>
        <taxon>Mycobacterium</taxon>
    </lineage>
</organism>
<sequence length="574" mass="60490">MGAIDAFMSTWSNARSTLGEGTPQDGTQFDRSTQLRQAQSGVESATPGSRWTGTAADSYAETNSKQARVLGQMAGLDQRLGAEVDRSAAVVTAGRQNLDQVRQWVLDAASTVPPGADREQALMPIARKGIGDVVDVVRQTNSDLNAIGGRIQTIGNEYRVLGGPKQNGPGDQDPDGKDRKREPRIPDSKDPNEVKRWWDSLSKAQQDQLLRDHPDKLGNLNGVPVVARSTANKTVMQADIDRVTNAAAQHNVSVDEVKAHPQDYGLTPTDITRYTNATKVKEGLEKNSARTGAPTFLQVYEPEKFNGQGRAAIAIGNPDVSANTVVVVPGTSHSVTEGWLSSNDAANVYNETKSADLGSSRSVVAWMGYDAPDSLGDLRVAQTSLAHEGGTLLASDVNALNATHVGASHVTVIGHSYGSTTVADAAAGYGMHANDVVLIGSPGTDLARSAADFHLPEGGHVFVGAASTDPIAGISAGLNEHVPGTGITVGLGVDPAGDNFGSTRFKAEVAGTAPWKDHSHYFDPGSESLYSIADIASSHGDALQRHGMTAPHRYPAGLPWDPELTRPGTTGHYH</sequence>
<keyword evidence="5" id="KW-1185">Reference proteome</keyword>
<feature type="region of interest" description="Disordered" evidence="1">
    <location>
        <begin position="546"/>
        <end position="574"/>
    </location>
</feature>
<evidence type="ECO:0000313" key="4">
    <source>
        <dbReference type="EMBL" id="SRX92901.1"/>
    </source>
</evidence>
<dbReference type="InterPro" id="IPR010427">
    <property type="entry name" value="DUF1023"/>
</dbReference>
<dbReference type="STRING" id="29313.BHQ16_00485"/>
<dbReference type="AlphaFoldDB" id="A0A375YVG2"/>
<dbReference type="Proteomes" id="UP000252015">
    <property type="component" value="Unassembled WGS sequence"/>
</dbReference>
<dbReference type="EMBL" id="UEGW01000001">
    <property type="protein sequence ID" value="SRX92901.1"/>
    <property type="molecule type" value="Genomic_DNA"/>
</dbReference>
<evidence type="ECO:0000256" key="1">
    <source>
        <dbReference type="SAM" id="MobiDB-lite"/>
    </source>
</evidence>
<feature type="domain" description="DUF1023" evidence="2">
    <location>
        <begin position="306"/>
        <end position="474"/>
    </location>
</feature>
<dbReference type="InterPro" id="IPR043796">
    <property type="entry name" value="ESX-1_EspA/EspE-like"/>
</dbReference>
<dbReference type="RefSeq" id="WP_113963242.1">
    <property type="nucleotide sequence ID" value="NZ_UEGW01000001.1"/>
</dbReference>
<feature type="domain" description="ESX-1 secretion-associated protein EspA/EspE-like" evidence="3">
    <location>
        <begin position="18"/>
        <end position="99"/>
    </location>
</feature>
<evidence type="ECO:0000259" key="3">
    <source>
        <dbReference type="Pfam" id="PF18879"/>
    </source>
</evidence>
<reference evidence="4 5" key="1">
    <citation type="submission" date="2018-05" db="EMBL/GenBank/DDBJ databases">
        <authorList>
            <consortium name="IHU Genomes"/>
        </authorList>
    </citation>
    <scope>NUCLEOTIDE SEQUENCE [LARGE SCALE GENOMIC DNA]</scope>
    <source>
        <strain evidence="4 5">P7336</strain>
    </source>
</reference>
<gene>
    <name evidence="4" type="ORF">MSP7336_01130</name>
</gene>
<feature type="compositionally biased region" description="Basic and acidic residues" evidence="1">
    <location>
        <begin position="174"/>
        <end position="193"/>
    </location>
</feature>
<evidence type="ECO:0000313" key="5">
    <source>
        <dbReference type="Proteomes" id="UP000252015"/>
    </source>
</evidence>
<dbReference type="SUPFAM" id="SSF53474">
    <property type="entry name" value="alpha/beta-Hydrolases"/>
    <property type="match status" value="1"/>
</dbReference>
<dbReference type="InterPro" id="IPR029058">
    <property type="entry name" value="AB_hydrolase_fold"/>
</dbReference>
<feature type="region of interest" description="Disordered" evidence="1">
    <location>
        <begin position="159"/>
        <end position="193"/>
    </location>
</feature>
<dbReference type="Pfam" id="PF18879">
    <property type="entry name" value="EspA_EspE"/>
    <property type="match status" value="1"/>
</dbReference>
<dbReference type="Pfam" id="PF06259">
    <property type="entry name" value="Abhydrolase_8"/>
    <property type="match status" value="1"/>
</dbReference>
<accession>A0A375YVG2</accession>
<proteinExistence type="predicted"/>